<comment type="function">
    <text evidence="5">This is 1 of the proteins that bind and probably mediate the attachment of the 5S RNA into the large ribosomal subunit, where it forms part of the central protuberance. In the 70S ribosome it contacts protein S13 of the 30S subunit (bridge B1b), connecting the 2 subunits; this bridge is implicated in subunit movement. Contacts the P site tRNA; the 5S rRNA and some of its associated proteins might help stabilize positioning of ribosome-bound tRNAs.</text>
</comment>
<keyword evidence="2 5" id="KW-0689">Ribosomal protein</keyword>
<dbReference type="Pfam" id="PF00673">
    <property type="entry name" value="Ribosomal_L5_C"/>
    <property type="match status" value="1"/>
</dbReference>
<feature type="domain" description="Large ribosomal subunit protein uL5 C-terminal" evidence="8">
    <location>
        <begin position="83"/>
        <end position="175"/>
    </location>
</feature>
<keyword evidence="3 5" id="KW-0687">Ribonucleoprotein</keyword>
<evidence type="ECO:0000313" key="10">
    <source>
        <dbReference type="Proteomes" id="UP000185891"/>
    </source>
</evidence>
<dbReference type="GO" id="GO:0003735">
    <property type="term" value="F:structural constituent of ribosome"/>
    <property type="evidence" value="ECO:0007669"/>
    <property type="project" value="InterPro"/>
</dbReference>
<evidence type="ECO:0000259" key="8">
    <source>
        <dbReference type="Pfam" id="PF00673"/>
    </source>
</evidence>
<feature type="domain" description="Large ribosomal subunit protein uL5 N-terminal" evidence="7">
    <location>
        <begin position="23"/>
        <end position="78"/>
    </location>
</feature>
<dbReference type="GO" id="GO:0005840">
    <property type="term" value="C:ribosome"/>
    <property type="evidence" value="ECO:0007669"/>
    <property type="project" value="UniProtKB-KW"/>
</dbReference>
<proteinExistence type="inferred from homology"/>
<dbReference type="AlphaFoldDB" id="A0A1F5ELW4"/>
<comment type="similarity">
    <text evidence="1 5 6">Belongs to the universal ribosomal protein uL5 family.</text>
</comment>
<dbReference type="SUPFAM" id="SSF55282">
    <property type="entry name" value="RL5-like"/>
    <property type="match status" value="1"/>
</dbReference>
<dbReference type="InterPro" id="IPR002132">
    <property type="entry name" value="Ribosomal_uL5"/>
</dbReference>
<dbReference type="GO" id="GO:1990904">
    <property type="term" value="C:ribonucleoprotein complex"/>
    <property type="evidence" value="ECO:0007669"/>
    <property type="project" value="UniProtKB-KW"/>
</dbReference>
<accession>A0A1F5ELW4</accession>
<keyword evidence="5" id="KW-0694">RNA-binding</keyword>
<comment type="caution">
    <text evidence="9">The sequence shown here is derived from an EMBL/GenBank/DDBJ whole genome shotgun (WGS) entry which is preliminary data.</text>
</comment>
<evidence type="ECO:0000256" key="5">
    <source>
        <dbReference type="HAMAP-Rule" id="MF_01333"/>
    </source>
</evidence>
<evidence type="ECO:0000256" key="2">
    <source>
        <dbReference type="ARBA" id="ARBA00022980"/>
    </source>
</evidence>
<dbReference type="PANTHER" id="PTHR11994">
    <property type="entry name" value="60S RIBOSOMAL PROTEIN L11-RELATED"/>
    <property type="match status" value="1"/>
</dbReference>
<keyword evidence="5" id="KW-0820">tRNA-binding</keyword>
<dbReference type="EMBL" id="MFAA01000036">
    <property type="protein sequence ID" value="OGD68409.1"/>
    <property type="molecule type" value="Genomic_DNA"/>
</dbReference>
<dbReference type="PIRSF" id="PIRSF002161">
    <property type="entry name" value="Ribosomal_L5"/>
    <property type="match status" value="1"/>
</dbReference>
<dbReference type="InterPro" id="IPR020930">
    <property type="entry name" value="Ribosomal_uL5_bac-type"/>
</dbReference>
<reference evidence="9 10" key="1">
    <citation type="journal article" date="2016" name="Nat. Commun.">
        <title>Thousands of microbial genomes shed light on interconnected biogeochemical processes in an aquifer system.</title>
        <authorList>
            <person name="Anantharaman K."/>
            <person name="Brown C.T."/>
            <person name="Hug L.A."/>
            <person name="Sharon I."/>
            <person name="Castelle C.J."/>
            <person name="Probst A.J."/>
            <person name="Thomas B.C."/>
            <person name="Singh A."/>
            <person name="Wilkins M.J."/>
            <person name="Karaoz U."/>
            <person name="Brodie E.L."/>
            <person name="Williams K.H."/>
            <person name="Hubbard S.S."/>
            <person name="Banfield J.F."/>
        </authorList>
    </citation>
    <scope>NUCLEOTIDE SEQUENCE [LARGE SCALE GENOMIC DNA]</scope>
</reference>
<sequence>MEMFAEKKNKIFDLMKADFGYKNVMQAPKIEKIIVSVGTGSVNDKNKIALIEDRITKITGQKPSARKAKKSIAAFKLREGTEIGYQVTMRGERMGSFFDKMVNIALPRTKDFRGLSRKSVDSIGNYTLGLRDHTIFTEASDEELKNVFGMSITIVTTAKSKEEAIALLSNMGWPFKKEADDTVGKKVRKKK</sequence>
<protein>
    <recommendedName>
        <fullName evidence="4 5">Large ribosomal subunit protein uL5</fullName>
    </recommendedName>
</protein>
<dbReference type="HAMAP" id="MF_01333_B">
    <property type="entry name" value="Ribosomal_uL5_B"/>
    <property type="match status" value="1"/>
</dbReference>
<evidence type="ECO:0000256" key="4">
    <source>
        <dbReference type="ARBA" id="ARBA00035245"/>
    </source>
</evidence>
<dbReference type="InterPro" id="IPR031310">
    <property type="entry name" value="Ribosomal_uL5_N"/>
</dbReference>
<dbReference type="GO" id="GO:0000049">
    <property type="term" value="F:tRNA binding"/>
    <property type="evidence" value="ECO:0007669"/>
    <property type="project" value="UniProtKB-UniRule"/>
</dbReference>
<dbReference type="GO" id="GO:0019843">
    <property type="term" value="F:rRNA binding"/>
    <property type="evidence" value="ECO:0007669"/>
    <property type="project" value="UniProtKB-UniRule"/>
</dbReference>
<dbReference type="FunFam" id="3.30.1440.10:FF:000001">
    <property type="entry name" value="50S ribosomal protein L5"/>
    <property type="match status" value="1"/>
</dbReference>
<dbReference type="Pfam" id="PF00281">
    <property type="entry name" value="Ribosomal_L5"/>
    <property type="match status" value="1"/>
</dbReference>
<evidence type="ECO:0000256" key="6">
    <source>
        <dbReference type="RuleBase" id="RU003930"/>
    </source>
</evidence>
<evidence type="ECO:0000256" key="1">
    <source>
        <dbReference type="ARBA" id="ARBA00008553"/>
    </source>
</evidence>
<keyword evidence="5" id="KW-0699">rRNA-binding</keyword>
<dbReference type="Proteomes" id="UP000185891">
    <property type="component" value="Unassembled WGS sequence"/>
</dbReference>
<gene>
    <name evidence="5" type="primary">rplE</name>
    <name evidence="9" type="ORF">A3E89_02920</name>
</gene>
<evidence type="ECO:0000313" key="9">
    <source>
        <dbReference type="EMBL" id="OGD68409.1"/>
    </source>
</evidence>
<evidence type="ECO:0000256" key="3">
    <source>
        <dbReference type="ARBA" id="ARBA00023274"/>
    </source>
</evidence>
<dbReference type="InterPro" id="IPR031309">
    <property type="entry name" value="Ribosomal_uL5_C"/>
</dbReference>
<evidence type="ECO:0000259" key="7">
    <source>
        <dbReference type="Pfam" id="PF00281"/>
    </source>
</evidence>
<organism evidence="9 10">
    <name type="scientific">Candidatus Campbellbacteria bacterium RIFCSPHIGHO2_12_FULL_35_10</name>
    <dbReference type="NCBI Taxonomy" id="1797578"/>
    <lineage>
        <taxon>Bacteria</taxon>
        <taxon>Candidatus Campbelliibacteriota</taxon>
    </lineage>
</organism>
<comment type="subunit">
    <text evidence="5">Part of the 50S ribosomal subunit; part of the 5S rRNA/L5/L18/L25 subcomplex. Contacts the 5S rRNA and the P site tRNA. Forms a bridge to the 30S subunit in the 70S ribosome.</text>
</comment>
<dbReference type="Gene3D" id="3.30.1440.10">
    <property type="match status" value="1"/>
</dbReference>
<dbReference type="GO" id="GO:0006412">
    <property type="term" value="P:translation"/>
    <property type="evidence" value="ECO:0007669"/>
    <property type="project" value="UniProtKB-UniRule"/>
</dbReference>
<name>A0A1F5ELW4_9BACT</name>
<dbReference type="InterPro" id="IPR022803">
    <property type="entry name" value="Ribosomal_uL5_dom_sf"/>
</dbReference>
<dbReference type="NCBIfam" id="NF000585">
    <property type="entry name" value="PRK00010.1"/>
    <property type="match status" value="1"/>
</dbReference>